<reference evidence="2" key="1">
    <citation type="submission" date="2023-03" db="EMBL/GenBank/DDBJ databases">
        <title>Massive genome expansion in bonnet fungi (Mycena s.s.) driven by repeated elements and novel gene families across ecological guilds.</title>
        <authorList>
            <consortium name="Lawrence Berkeley National Laboratory"/>
            <person name="Harder C.B."/>
            <person name="Miyauchi S."/>
            <person name="Viragh M."/>
            <person name="Kuo A."/>
            <person name="Thoen E."/>
            <person name="Andreopoulos B."/>
            <person name="Lu D."/>
            <person name="Skrede I."/>
            <person name="Drula E."/>
            <person name="Henrissat B."/>
            <person name="Morin E."/>
            <person name="Kohler A."/>
            <person name="Barry K."/>
            <person name="LaButti K."/>
            <person name="Morin E."/>
            <person name="Salamov A."/>
            <person name="Lipzen A."/>
            <person name="Mereny Z."/>
            <person name="Hegedus B."/>
            <person name="Baldrian P."/>
            <person name="Stursova M."/>
            <person name="Weitz H."/>
            <person name="Taylor A."/>
            <person name="Grigoriev I.V."/>
            <person name="Nagy L.G."/>
            <person name="Martin F."/>
            <person name="Kauserud H."/>
        </authorList>
    </citation>
    <scope>NUCLEOTIDE SEQUENCE</scope>
    <source>
        <strain evidence="2">CBHHK182m</strain>
    </source>
</reference>
<feature type="signal peptide" evidence="1">
    <location>
        <begin position="1"/>
        <end position="20"/>
    </location>
</feature>
<keyword evidence="3" id="KW-1185">Reference proteome</keyword>
<feature type="chain" id="PRO_5042161745" evidence="1">
    <location>
        <begin position="21"/>
        <end position="184"/>
    </location>
</feature>
<dbReference type="AlphaFoldDB" id="A0AAD7I2Z5"/>
<evidence type="ECO:0000313" key="3">
    <source>
        <dbReference type="Proteomes" id="UP001215598"/>
    </source>
</evidence>
<comment type="caution">
    <text evidence="2">The sequence shown here is derived from an EMBL/GenBank/DDBJ whole genome shotgun (WGS) entry which is preliminary data.</text>
</comment>
<organism evidence="2 3">
    <name type="scientific">Mycena metata</name>
    <dbReference type="NCBI Taxonomy" id="1033252"/>
    <lineage>
        <taxon>Eukaryota</taxon>
        <taxon>Fungi</taxon>
        <taxon>Dikarya</taxon>
        <taxon>Basidiomycota</taxon>
        <taxon>Agaricomycotina</taxon>
        <taxon>Agaricomycetes</taxon>
        <taxon>Agaricomycetidae</taxon>
        <taxon>Agaricales</taxon>
        <taxon>Marasmiineae</taxon>
        <taxon>Mycenaceae</taxon>
        <taxon>Mycena</taxon>
    </lineage>
</organism>
<sequence>MFSIVSLAAAAVLLARNAVANPIARAACNPTLTSGTAISIGGGSLEIGYTSSVPGAAIISETLSTTAAEFFAIPATIENGGYVLQVVNQDNHSPRLFPTWVNGTLELETLVTPEDGKQGFGFVCSSCSDPSTVGIGGVIGASCNVVSGWTGQCLQIGSAVGDAVTIANCADLGSGSQYFDIYLA</sequence>
<keyword evidence="1" id="KW-0732">Signal</keyword>
<dbReference type="EMBL" id="JARKIB010000135">
    <property type="protein sequence ID" value="KAJ7733936.1"/>
    <property type="molecule type" value="Genomic_DNA"/>
</dbReference>
<accession>A0AAD7I2Z5</accession>
<dbReference type="Proteomes" id="UP001215598">
    <property type="component" value="Unassembled WGS sequence"/>
</dbReference>
<proteinExistence type="predicted"/>
<name>A0AAD7I2Z5_9AGAR</name>
<evidence type="ECO:0000313" key="2">
    <source>
        <dbReference type="EMBL" id="KAJ7733936.1"/>
    </source>
</evidence>
<evidence type="ECO:0000256" key="1">
    <source>
        <dbReference type="SAM" id="SignalP"/>
    </source>
</evidence>
<protein>
    <submittedName>
        <fullName evidence="2">Uncharacterized protein</fullName>
    </submittedName>
</protein>
<gene>
    <name evidence="2" type="ORF">B0H16DRAFT_1732035</name>
</gene>